<feature type="compositionally biased region" description="Basic and acidic residues" evidence="1">
    <location>
        <begin position="84"/>
        <end position="93"/>
    </location>
</feature>
<dbReference type="InterPro" id="IPR036390">
    <property type="entry name" value="WH_DNA-bd_sf"/>
</dbReference>
<dbReference type="EMBL" id="JACCKX010000001">
    <property type="protein sequence ID" value="NZA00575.1"/>
    <property type="molecule type" value="Genomic_DNA"/>
</dbReference>
<protein>
    <submittedName>
        <fullName evidence="2">Uncharacterized protein</fullName>
    </submittedName>
</protein>
<dbReference type="SUPFAM" id="SSF46785">
    <property type="entry name" value="Winged helix' DNA-binding domain"/>
    <property type="match status" value="1"/>
</dbReference>
<evidence type="ECO:0000313" key="2">
    <source>
        <dbReference type="EMBL" id="NZA00575.1"/>
    </source>
</evidence>
<dbReference type="EMBL" id="JACCKX010000001">
    <property type="protein sequence ID" value="NZA03373.1"/>
    <property type="molecule type" value="Genomic_DNA"/>
</dbReference>
<keyword evidence="4" id="KW-1185">Reference proteome</keyword>
<evidence type="ECO:0000256" key="1">
    <source>
        <dbReference type="SAM" id="MobiDB-lite"/>
    </source>
</evidence>
<sequence>MSMDWMLRQLAQTGGATTAQEARRAAFNPKPPGSVQVGSATHHVLRKMATAPAEWWAYRQLAVGVPTRSSFHWALTLLLARGHIEASRSDPRNTRNMRYRLTPEGQKAARKRP</sequence>
<evidence type="ECO:0000313" key="4">
    <source>
        <dbReference type="Proteomes" id="UP000589716"/>
    </source>
</evidence>
<reference evidence="2 4" key="1">
    <citation type="submission" date="2020-07" db="EMBL/GenBank/DDBJ databases">
        <authorList>
            <person name="Maaloum M."/>
        </authorList>
    </citation>
    <scope>NUCLEOTIDE SEQUENCE [LARGE SCALE GENOMIC DNA]</scope>
    <source>
        <strain evidence="2 4">GCS-AN-3</strain>
    </source>
</reference>
<name>A0A853INW3_9BURK</name>
<feature type="region of interest" description="Disordered" evidence="1">
    <location>
        <begin position="84"/>
        <end position="113"/>
    </location>
</feature>
<organism evidence="2 4">
    <name type="scientific">Ottowia beijingensis</name>
    <dbReference type="NCBI Taxonomy" id="1207057"/>
    <lineage>
        <taxon>Bacteria</taxon>
        <taxon>Pseudomonadati</taxon>
        <taxon>Pseudomonadota</taxon>
        <taxon>Betaproteobacteria</taxon>
        <taxon>Burkholderiales</taxon>
        <taxon>Comamonadaceae</taxon>
        <taxon>Ottowia</taxon>
    </lineage>
</organism>
<evidence type="ECO:0000313" key="3">
    <source>
        <dbReference type="EMBL" id="NZA03373.1"/>
    </source>
</evidence>
<gene>
    <name evidence="2" type="ORF">H0I39_00065</name>
    <name evidence="3" type="ORF">H0I39_19655</name>
</gene>
<dbReference type="RefSeq" id="WP_180549146.1">
    <property type="nucleotide sequence ID" value="NZ_JACCKX010000001.1"/>
</dbReference>
<proteinExistence type="predicted"/>
<comment type="caution">
    <text evidence="2">The sequence shown here is derived from an EMBL/GenBank/DDBJ whole genome shotgun (WGS) entry which is preliminary data.</text>
</comment>
<dbReference type="Proteomes" id="UP000589716">
    <property type="component" value="Unassembled WGS sequence"/>
</dbReference>
<dbReference type="AlphaFoldDB" id="A0A853INW3"/>
<accession>A0A853INW3</accession>